<dbReference type="STRING" id="1110509.Mhar_1611"/>
<dbReference type="Proteomes" id="UP000005877">
    <property type="component" value="Chromosome"/>
</dbReference>
<comment type="similarity">
    <text evidence="1">Belongs to the Mg-chelatase subunit H family.</text>
</comment>
<feature type="domain" description="CobN/magnesium chelatase" evidence="2">
    <location>
        <begin position="157"/>
        <end position="1236"/>
    </location>
</feature>
<proteinExistence type="inferred from homology"/>
<sequence length="1258" mass="142813">MKVAFISTVPAKSLALAAQEIQAEFRLDLDLKIYYPRTIDEEEVDEVLLREDLKRSDAVFVDIRGEGHASEVVYNALKDEKNIVVNLSSPFSRMMRITRLGSFSGSRLADRINPGEVRDPEEVWKKIQRAESLMATAGKLVPVGPMKDTSSYVKIARYWRYGGKENYRNLLLHFLNEHLGCDLPKAKDPQEFPKYGIYHPVYGSFDDLDEFLESSGFSEDRPTIGYLFYGNMHFDQCQSTLKALAEKLGDVNLVPVYSDGIHNLRAMRKFFFKDGRSIIDALVNLTWFRLNGGPLGGNHQLTRDLLKDLNVPVFTPAPMYSREVEKWMESPTGLSPPEVIMAVIWPELDGCIEPIPACGVQSFKVGELDAQDVIPIDDRISRIAARIRNWNRLRKMPNDEKRVAIVVYNYPPGEANLGRASYLDVFKSVRRLLERMAEEGYRVDLPEKDLHLLFQDFSIVNSGTWFSKDETLKSCPSMKAEGYRRFFASLPEEMGSDMIESWGEPPGKVMTLGEEILIPGIEFGNVFVGIQPARPPLGDQDLASATHDKTKPPHHQYVAFYEWLEMVWKADLVVHVGTHGLAEFMKGKEVGMSSSCFPDLLIGNMPHLYFYHVVNTSEVVIAKRRLYGTIVGYNSPPYTASDLYEEYAELQDLIDEHSEAQVQDPQRCERVREMILEKARELNFEAEEVDLLHDQLYEMKRRIIPDGLHVLGDKYDPDVMKQFVVFILRYDREELKSLNRILAESEGIDYDFALKNRVGFAKDLEQIDEWCRRLVDVAIDLSTEAAADESGLSGEGKKELIKTLSYGLRLMESYSQNGGELENFVRGLGSEFVEQGDGGDVIRSPEVLPTGRNLTQFDPTKIPTPAAFERGAEIAENTVSKYMEKNGTCPETTGVILWGFETTKTGGESVGQILSYLGVKVERAPGSFAPKLSLVPLEELGRPRIDCLVNICGFFRDMFPNVVELLDQAFNLVAGLDEPLDMNYVRKHSIENLERLKSGEDDGGSNLDEKTLIRMANGRIFGPRAGEYGTRMLPLVEDSIWKTEDELAEVYIQSMSHLYAKNLHAVKSEAVYRSNLARVDLVSQVRDTHDREIVDLDHYFEYFGGLSNAVRTARGERPEMLISDTTGEAIQTEDVRDAVTRGVRTRLLNPKWIDGMLKHDFHGAQQVAERLENVLGLAATTHSVDNWIWSSIADRYIFDDEVRERLLENNRFAAVEIAERLFEAEKRGYWDASEEEMEKLRDAYLQMEGDIEESLGER</sequence>
<organism evidence="3 4">
    <name type="scientific">Methanothrix harundinacea (strain 6Ac)</name>
    <name type="common">Methanosaeta harundinacea</name>
    <dbReference type="NCBI Taxonomy" id="1110509"/>
    <lineage>
        <taxon>Archaea</taxon>
        <taxon>Methanobacteriati</taxon>
        <taxon>Methanobacteriota</taxon>
        <taxon>Stenosarchaea group</taxon>
        <taxon>Methanomicrobia</taxon>
        <taxon>Methanotrichales</taxon>
        <taxon>Methanotrichaceae</taxon>
        <taxon>Methanothrix</taxon>
    </lineage>
</organism>
<gene>
    <name evidence="3" type="ordered locus">Mhar_1611</name>
</gene>
<dbReference type="InterPro" id="IPR003672">
    <property type="entry name" value="CobN/Mg_chltase"/>
</dbReference>
<dbReference type="AlphaFoldDB" id="G7WPD0"/>
<dbReference type="InterPro" id="IPR011771">
    <property type="entry name" value="BchH"/>
</dbReference>
<dbReference type="EMBL" id="CP003117">
    <property type="protein sequence ID" value="AET64971.1"/>
    <property type="molecule type" value="Genomic_DNA"/>
</dbReference>
<dbReference type="Pfam" id="PF02514">
    <property type="entry name" value="CobN-Mg_chel"/>
    <property type="match status" value="1"/>
</dbReference>
<dbReference type="NCBIfam" id="TIGR02025">
    <property type="entry name" value="BchH"/>
    <property type="match status" value="1"/>
</dbReference>
<dbReference type="GO" id="GO:0015995">
    <property type="term" value="P:chlorophyll biosynthetic process"/>
    <property type="evidence" value="ECO:0007669"/>
    <property type="project" value="InterPro"/>
</dbReference>
<dbReference type="PANTHER" id="PTHR44119">
    <property type="entry name" value="MAGNESIUM-CHELATASE SUBUNIT CHLH, CHLOROPLASTIC"/>
    <property type="match status" value="1"/>
</dbReference>
<dbReference type="RefSeq" id="WP_014587154.1">
    <property type="nucleotide sequence ID" value="NC_017527.1"/>
</dbReference>
<accession>G7WPD0</accession>
<evidence type="ECO:0000313" key="3">
    <source>
        <dbReference type="EMBL" id="AET64971.1"/>
    </source>
</evidence>
<reference evidence="3 4" key="1">
    <citation type="journal article" date="2012" name="PLoS ONE">
        <title>The genome characteristics and predicted function of methyl-group oxidation pathway in the obligate aceticlastic methanogens, Methanosaeta spp.</title>
        <authorList>
            <person name="Zhu J."/>
            <person name="Zheng H."/>
            <person name="Ai G."/>
            <person name="Zhang G."/>
            <person name="Liu D."/>
            <person name="Liu X."/>
            <person name="Dong X."/>
        </authorList>
    </citation>
    <scope>NUCLEOTIDE SEQUENCE [LARGE SCALE GENOMIC DNA]</scope>
    <source>
        <strain evidence="3 4">6Ac</strain>
    </source>
</reference>
<name>G7WPD0_METH6</name>
<dbReference type="OrthoDB" id="192131at2157"/>
<evidence type="ECO:0000313" key="4">
    <source>
        <dbReference type="Proteomes" id="UP000005877"/>
    </source>
</evidence>
<dbReference type="KEGG" id="mhi:Mhar_1611"/>
<protein>
    <submittedName>
        <fullName evidence="3">Cobaltochelatase CobN subunit</fullName>
    </submittedName>
</protein>
<dbReference type="PATRIC" id="fig|1110509.7.peg.1791"/>
<dbReference type="HOGENOM" id="CLU_002017_1_2_2"/>
<keyword evidence="4" id="KW-1185">Reference proteome</keyword>
<evidence type="ECO:0000256" key="1">
    <source>
        <dbReference type="ARBA" id="ARBA00010851"/>
    </source>
</evidence>
<evidence type="ECO:0000259" key="2">
    <source>
        <dbReference type="Pfam" id="PF02514"/>
    </source>
</evidence>
<dbReference type="PANTHER" id="PTHR44119:SF1">
    <property type="entry name" value="MAGNESIUM-CHELATASE SUBUNIT CHLH, CHLOROPLASTIC"/>
    <property type="match status" value="1"/>
</dbReference>
<dbReference type="GeneID" id="12510780"/>
<dbReference type="CDD" id="cd10150">
    <property type="entry name" value="CobN_like"/>
    <property type="match status" value="1"/>
</dbReference>
<dbReference type="GO" id="GO:0016851">
    <property type="term" value="F:magnesium chelatase activity"/>
    <property type="evidence" value="ECO:0007669"/>
    <property type="project" value="InterPro"/>
</dbReference>